<dbReference type="Gene3D" id="3.30.450.40">
    <property type="match status" value="1"/>
</dbReference>
<protein>
    <recommendedName>
        <fullName evidence="3">ANTAR domain-containing protein</fullName>
    </recommendedName>
</protein>
<dbReference type="SUPFAM" id="SSF55781">
    <property type="entry name" value="GAF domain-like"/>
    <property type="match status" value="1"/>
</dbReference>
<proteinExistence type="predicted"/>
<accession>A0A918P3T9</accession>
<reference evidence="4" key="2">
    <citation type="submission" date="2020-09" db="EMBL/GenBank/DDBJ databases">
        <authorList>
            <person name="Sun Q."/>
            <person name="Ohkuma M."/>
        </authorList>
    </citation>
    <scope>NUCLEOTIDE SEQUENCE</scope>
    <source>
        <strain evidence="4">JCM 4790</strain>
    </source>
</reference>
<dbReference type="RefSeq" id="WP_190195188.1">
    <property type="nucleotide sequence ID" value="NZ_BMVU01000109.1"/>
</dbReference>
<evidence type="ECO:0000259" key="3">
    <source>
        <dbReference type="SMART" id="SM01012"/>
    </source>
</evidence>
<sequence>MAHDEFTRLLHRLHQAALDGRDLSAASAATAARLLHLQALTLSLRAASGTLEPLWGTTADGLGAGLEEWQYTLGEGPTVDAARTAKAVTEADLTTPAAAQRWPVFTPAACDTPARAVIAVPLRLGVATVGTLTGYRTTPGPFTVVHRLEFDAFARTALNLLLNTQPDTLADPTGTAPGPDVSLHHAEIHQATGFLSSRLDITIEDALLRLRAHAFSHNRPLSDVAHDVLAERLHLALDP</sequence>
<dbReference type="Pfam" id="PF03861">
    <property type="entry name" value="ANTAR"/>
    <property type="match status" value="1"/>
</dbReference>
<feature type="domain" description="ANTAR" evidence="3">
    <location>
        <begin position="154"/>
        <end position="229"/>
    </location>
</feature>
<gene>
    <name evidence="4" type="ORF">GCM10010358_80300</name>
</gene>
<reference evidence="4" key="1">
    <citation type="journal article" date="2014" name="Int. J. Syst. Evol. Microbiol.">
        <title>Complete genome sequence of Corynebacterium casei LMG S-19264T (=DSM 44701T), isolated from a smear-ripened cheese.</title>
        <authorList>
            <consortium name="US DOE Joint Genome Institute (JGI-PGF)"/>
            <person name="Walter F."/>
            <person name="Albersmeier A."/>
            <person name="Kalinowski J."/>
            <person name="Ruckert C."/>
        </authorList>
    </citation>
    <scope>NUCLEOTIDE SEQUENCE</scope>
    <source>
        <strain evidence="4">JCM 4790</strain>
    </source>
</reference>
<keyword evidence="5" id="KW-1185">Reference proteome</keyword>
<dbReference type="InterPro" id="IPR029016">
    <property type="entry name" value="GAF-like_dom_sf"/>
</dbReference>
<organism evidence="4 5">
    <name type="scientific">Streptomyces minutiscleroticus</name>
    <dbReference type="NCBI Taxonomy" id="68238"/>
    <lineage>
        <taxon>Bacteria</taxon>
        <taxon>Bacillati</taxon>
        <taxon>Actinomycetota</taxon>
        <taxon>Actinomycetes</taxon>
        <taxon>Kitasatosporales</taxon>
        <taxon>Streptomycetaceae</taxon>
        <taxon>Streptomyces</taxon>
    </lineage>
</organism>
<comment type="caution">
    <text evidence="4">The sequence shown here is derived from an EMBL/GenBank/DDBJ whole genome shotgun (WGS) entry which is preliminary data.</text>
</comment>
<name>A0A918P3T9_9ACTN</name>
<keyword evidence="2" id="KW-0804">Transcription</keyword>
<dbReference type="Proteomes" id="UP000619244">
    <property type="component" value="Unassembled WGS sequence"/>
</dbReference>
<evidence type="ECO:0000256" key="2">
    <source>
        <dbReference type="ARBA" id="ARBA00023163"/>
    </source>
</evidence>
<evidence type="ECO:0000256" key="1">
    <source>
        <dbReference type="ARBA" id="ARBA00023015"/>
    </source>
</evidence>
<dbReference type="AlphaFoldDB" id="A0A918P3T9"/>
<dbReference type="InterPro" id="IPR005561">
    <property type="entry name" value="ANTAR"/>
</dbReference>
<dbReference type="InterPro" id="IPR036388">
    <property type="entry name" value="WH-like_DNA-bd_sf"/>
</dbReference>
<keyword evidence="1" id="KW-0805">Transcription regulation</keyword>
<dbReference type="GO" id="GO:0003723">
    <property type="term" value="F:RNA binding"/>
    <property type="evidence" value="ECO:0007669"/>
    <property type="project" value="InterPro"/>
</dbReference>
<dbReference type="SMART" id="SM01012">
    <property type="entry name" value="ANTAR"/>
    <property type="match status" value="1"/>
</dbReference>
<evidence type="ECO:0000313" key="5">
    <source>
        <dbReference type="Proteomes" id="UP000619244"/>
    </source>
</evidence>
<dbReference type="EMBL" id="BMVU01000109">
    <property type="protein sequence ID" value="GGY16569.1"/>
    <property type="molecule type" value="Genomic_DNA"/>
</dbReference>
<evidence type="ECO:0000313" key="4">
    <source>
        <dbReference type="EMBL" id="GGY16569.1"/>
    </source>
</evidence>
<dbReference type="Gene3D" id="1.10.10.10">
    <property type="entry name" value="Winged helix-like DNA-binding domain superfamily/Winged helix DNA-binding domain"/>
    <property type="match status" value="1"/>
</dbReference>